<name>A0ABU3W3J8_9GAMM</name>
<evidence type="ECO:0000313" key="2">
    <source>
        <dbReference type="EMBL" id="MDV2081115.1"/>
    </source>
</evidence>
<feature type="transmembrane region" description="Helical" evidence="1">
    <location>
        <begin position="38"/>
        <end position="58"/>
    </location>
</feature>
<keyword evidence="3" id="KW-1185">Reference proteome</keyword>
<evidence type="ECO:0000256" key="1">
    <source>
        <dbReference type="SAM" id="Phobius"/>
    </source>
</evidence>
<comment type="caution">
    <text evidence="2">The sequence shown here is derived from an EMBL/GenBank/DDBJ whole genome shotgun (WGS) entry which is preliminary data.</text>
</comment>
<feature type="transmembrane region" description="Helical" evidence="1">
    <location>
        <begin position="148"/>
        <end position="168"/>
    </location>
</feature>
<protein>
    <submittedName>
        <fullName evidence="2">Uncharacterized protein</fullName>
    </submittedName>
</protein>
<dbReference type="Proteomes" id="UP001269819">
    <property type="component" value="Unassembled WGS sequence"/>
</dbReference>
<keyword evidence="1" id="KW-0812">Transmembrane</keyword>
<feature type="transmembrane region" description="Helical" evidence="1">
    <location>
        <begin position="119"/>
        <end position="142"/>
    </location>
</feature>
<proteinExistence type="predicted"/>
<reference evidence="2 3" key="1">
    <citation type="submission" date="2023-10" db="EMBL/GenBank/DDBJ databases">
        <title>Characteristics and mechanism of a salt-tolerant marine origin heterotrophic nitrifying- aerobic denitrifying bacteria Marinobacter xestospongiae HN1.</title>
        <authorList>
            <person name="Qi R."/>
        </authorList>
    </citation>
    <scope>NUCLEOTIDE SEQUENCE [LARGE SCALE GENOMIC DNA]</scope>
    <source>
        <strain evidence="2 3">HN1</strain>
    </source>
</reference>
<dbReference type="EMBL" id="JAWIIJ010000026">
    <property type="protein sequence ID" value="MDV2081115.1"/>
    <property type="molecule type" value="Genomic_DNA"/>
</dbReference>
<sequence>MLNLLGTLALIVGAVALFAPSIIQPLLPAGLAGPLVEHAKLLIGLGIALKVIASVVRIRKNVGAGYRLGQQQPAAEPAQPSEGDDIDWTPLEEGGSNFKTHHLVQVSSSRLEVRPSIQMLLVCALFMVLGGGVGGVFVVIGIRDGDLMQAVIPGLMGLVFVLAGALLLKSASKRRVFDLSLGGYWRGSAKLSDPRALTAQTDWVRLQDIKAIQLLREGVTSTSDNGRRSSYWSYEMNLVLNDGRRINVMDHGKQASIRHDAEVIGRLLGVPVLDRS</sequence>
<dbReference type="RefSeq" id="WP_316975407.1">
    <property type="nucleotide sequence ID" value="NZ_JAWIIJ010000026.1"/>
</dbReference>
<keyword evidence="1" id="KW-0472">Membrane</keyword>
<gene>
    <name evidence="2" type="ORF">RYS15_20685</name>
</gene>
<organism evidence="2 3">
    <name type="scientific">Marinobacter xestospongiae</name>
    <dbReference type="NCBI Taxonomy" id="994319"/>
    <lineage>
        <taxon>Bacteria</taxon>
        <taxon>Pseudomonadati</taxon>
        <taxon>Pseudomonadota</taxon>
        <taxon>Gammaproteobacteria</taxon>
        <taxon>Pseudomonadales</taxon>
        <taxon>Marinobacteraceae</taxon>
        <taxon>Marinobacter</taxon>
    </lineage>
</organism>
<keyword evidence="1" id="KW-1133">Transmembrane helix</keyword>
<accession>A0ABU3W3J8</accession>
<evidence type="ECO:0000313" key="3">
    <source>
        <dbReference type="Proteomes" id="UP001269819"/>
    </source>
</evidence>